<evidence type="ECO:0000313" key="3">
    <source>
        <dbReference type="Proteomes" id="UP000054018"/>
    </source>
</evidence>
<name>A0A0C9XUN5_9AGAM</name>
<feature type="non-terminal residue" evidence="2">
    <location>
        <position position="56"/>
    </location>
</feature>
<evidence type="ECO:0000256" key="1">
    <source>
        <dbReference type="SAM" id="Phobius"/>
    </source>
</evidence>
<keyword evidence="1" id="KW-1133">Transmembrane helix</keyword>
<dbReference type="HOGENOM" id="CLU_3019991_0_0_1"/>
<proteinExistence type="predicted"/>
<sequence length="56" mass="6862">MYGRWEHTFDKLWEQACFCKIDWIPGARGLRLMVGSLWFIVFRRACAMTLFLWFWA</sequence>
<dbReference type="Proteomes" id="UP000054018">
    <property type="component" value="Unassembled WGS sequence"/>
</dbReference>
<keyword evidence="1" id="KW-0812">Transmembrane</keyword>
<evidence type="ECO:0000313" key="2">
    <source>
        <dbReference type="EMBL" id="KIK16090.1"/>
    </source>
</evidence>
<reference evidence="3" key="2">
    <citation type="submission" date="2015-01" db="EMBL/GenBank/DDBJ databases">
        <title>Evolutionary Origins and Diversification of the Mycorrhizal Mutualists.</title>
        <authorList>
            <consortium name="DOE Joint Genome Institute"/>
            <consortium name="Mycorrhizal Genomics Consortium"/>
            <person name="Kohler A."/>
            <person name="Kuo A."/>
            <person name="Nagy L.G."/>
            <person name="Floudas D."/>
            <person name="Copeland A."/>
            <person name="Barry K.W."/>
            <person name="Cichocki N."/>
            <person name="Veneault-Fourrey C."/>
            <person name="LaButti K."/>
            <person name="Lindquist E.A."/>
            <person name="Lipzen A."/>
            <person name="Lundell T."/>
            <person name="Morin E."/>
            <person name="Murat C."/>
            <person name="Riley R."/>
            <person name="Ohm R."/>
            <person name="Sun H."/>
            <person name="Tunlid A."/>
            <person name="Henrissat B."/>
            <person name="Grigoriev I.V."/>
            <person name="Hibbett D.S."/>
            <person name="Martin F."/>
        </authorList>
    </citation>
    <scope>NUCLEOTIDE SEQUENCE [LARGE SCALE GENOMIC DNA]</scope>
    <source>
        <strain evidence="3">441</strain>
    </source>
</reference>
<protein>
    <submittedName>
        <fullName evidence="2">Uncharacterized protein</fullName>
    </submittedName>
</protein>
<keyword evidence="3" id="KW-1185">Reference proteome</keyword>
<feature type="transmembrane region" description="Helical" evidence="1">
    <location>
        <begin position="37"/>
        <end position="55"/>
    </location>
</feature>
<organism evidence="2 3">
    <name type="scientific">Pisolithus microcarpus 441</name>
    <dbReference type="NCBI Taxonomy" id="765257"/>
    <lineage>
        <taxon>Eukaryota</taxon>
        <taxon>Fungi</taxon>
        <taxon>Dikarya</taxon>
        <taxon>Basidiomycota</taxon>
        <taxon>Agaricomycotina</taxon>
        <taxon>Agaricomycetes</taxon>
        <taxon>Agaricomycetidae</taxon>
        <taxon>Boletales</taxon>
        <taxon>Sclerodermatineae</taxon>
        <taxon>Pisolithaceae</taxon>
        <taxon>Pisolithus</taxon>
    </lineage>
</organism>
<dbReference type="AlphaFoldDB" id="A0A0C9XUN5"/>
<keyword evidence="1" id="KW-0472">Membrane</keyword>
<gene>
    <name evidence="2" type="ORF">PISMIDRAFT_686619</name>
</gene>
<dbReference type="EMBL" id="KN833867">
    <property type="protein sequence ID" value="KIK16090.1"/>
    <property type="molecule type" value="Genomic_DNA"/>
</dbReference>
<reference evidence="2 3" key="1">
    <citation type="submission" date="2014-04" db="EMBL/GenBank/DDBJ databases">
        <authorList>
            <consortium name="DOE Joint Genome Institute"/>
            <person name="Kuo A."/>
            <person name="Kohler A."/>
            <person name="Costa M.D."/>
            <person name="Nagy L.G."/>
            <person name="Floudas D."/>
            <person name="Copeland A."/>
            <person name="Barry K.W."/>
            <person name="Cichocki N."/>
            <person name="Veneault-Fourrey C."/>
            <person name="LaButti K."/>
            <person name="Lindquist E.A."/>
            <person name="Lipzen A."/>
            <person name="Lundell T."/>
            <person name="Morin E."/>
            <person name="Murat C."/>
            <person name="Sun H."/>
            <person name="Tunlid A."/>
            <person name="Henrissat B."/>
            <person name="Grigoriev I.V."/>
            <person name="Hibbett D.S."/>
            <person name="Martin F."/>
            <person name="Nordberg H.P."/>
            <person name="Cantor M.N."/>
            <person name="Hua S.X."/>
        </authorList>
    </citation>
    <scope>NUCLEOTIDE SEQUENCE [LARGE SCALE GENOMIC DNA]</scope>
    <source>
        <strain evidence="2 3">441</strain>
    </source>
</reference>
<accession>A0A0C9XUN5</accession>